<evidence type="ECO:0000256" key="1">
    <source>
        <dbReference type="ARBA" id="ARBA00022741"/>
    </source>
</evidence>
<dbReference type="SUPFAM" id="SSF52540">
    <property type="entry name" value="P-loop containing nucleoside triphosphate hydrolases"/>
    <property type="match status" value="1"/>
</dbReference>
<feature type="compositionally biased region" description="Basic and acidic residues" evidence="2">
    <location>
        <begin position="225"/>
        <end position="234"/>
    </location>
</feature>
<sequence>MMVVTPPVLPPSREPDSYPVPSGPSSALATPRQQERAAAFPGFQSSPPHPFPVQAAGSSTGPSLAQPRPQRLTPPDVVVKASMPPTPDPSPPTGKVLFPVQMVPIAPPADDAPRYVYENLDLGTSPASSSSSPSTNESTSGRGGPTVIDTNVPIADNQRSPSPPKGGQGGLTRSETQPVLSRASTTRARQQSRIDRDRDQERPRAQRRSTMATSGTAGPASVRMQESRSADSRTRLRSTGGAKLIRYPTIANEHPSATARRDLRRLGVEASTPPRVFPGTSSDVDTDLDYGGPDGLEAKVVLLGSQGVGKTSLILRLTTGSFSAIPAPASLDGSLYKRKLVHNGVPVKLQIWDTAGQERFRSMAPIYYRGAHVCILVYDITDRKSFQDVRSWLEELGGKASKDMLIYVVGAKIDLERQRAVTFGEARRTIRTWLKPPPPEPEGLSEVLSPTGRSLFRSTSTRARTDSSIGASPPRTRPHSMHGLASLMASVSDFADFDHSPASSQASTAAPTLVAPTPVPTVHFPASLTSSGSASTSPIDRTHPLPRRQQRVSFHALQTPEMALPTFATTTETAVASTVNAGATATSRHNSSHRFSISGVLGLGRTVSVSEAVTNLASLAEANPVSGARSPTLRSPTRARTESSPMLGSDLPRKRSDDWTTNRAWGRGEGPRAADALEEFGANVRGGSADRSTASTSAFSQSSNFPRTGRARGGSLGRDSRLYGSDDDDNEAAPNEVQWGVEIEGIRLGEVSSLTGEGVEVMCRSISSALVERKDKIERERSLRRKNSVMLTDPSKNKDATKGKGRFGCCA</sequence>
<dbReference type="PRINTS" id="PR00449">
    <property type="entry name" value="RASTRNSFRMNG"/>
</dbReference>
<keyword evidence="4" id="KW-1185">Reference proteome</keyword>
<dbReference type="Proteomes" id="UP001565368">
    <property type="component" value="Unassembled WGS sequence"/>
</dbReference>
<dbReference type="EMBL" id="JBBXJM010000002">
    <property type="protein sequence ID" value="KAL1411687.1"/>
    <property type="molecule type" value="Genomic_DNA"/>
</dbReference>
<dbReference type="CDD" id="cd00154">
    <property type="entry name" value="Rab"/>
    <property type="match status" value="1"/>
</dbReference>
<feature type="region of interest" description="Disordered" evidence="2">
    <location>
        <begin position="1"/>
        <end position="242"/>
    </location>
</feature>
<dbReference type="Gene3D" id="3.40.50.300">
    <property type="entry name" value="P-loop containing nucleotide triphosphate hydrolases"/>
    <property type="match status" value="1"/>
</dbReference>
<dbReference type="PROSITE" id="PS51421">
    <property type="entry name" value="RAS"/>
    <property type="match status" value="1"/>
</dbReference>
<comment type="caution">
    <text evidence="3">The sequence shown here is derived from an EMBL/GenBank/DDBJ whole genome shotgun (WGS) entry which is preliminary data.</text>
</comment>
<dbReference type="SMART" id="SM00175">
    <property type="entry name" value="RAB"/>
    <property type="match status" value="1"/>
</dbReference>
<feature type="compositionally biased region" description="Polar residues" evidence="2">
    <location>
        <begin position="23"/>
        <end position="32"/>
    </location>
</feature>
<feature type="compositionally biased region" description="Low complexity" evidence="2">
    <location>
        <begin position="124"/>
        <end position="140"/>
    </location>
</feature>
<dbReference type="InterPro" id="IPR027417">
    <property type="entry name" value="P-loop_NTPase"/>
</dbReference>
<feature type="compositionally biased region" description="Low complexity" evidence="2">
    <location>
        <begin position="524"/>
        <end position="537"/>
    </location>
</feature>
<feature type="region of interest" description="Disordered" evidence="2">
    <location>
        <begin position="685"/>
        <end position="737"/>
    </location>
</feature>
<feature type="compositionally biased region" description="Basic and acidic residues" evidence="2">
    <location>
        <begin position="192"/>
        <end position="204"/>
    </location>
</feature>
<dbReference type="InterPro" id="IPR001806">
    <property type="entry name" value="Small_GTPase"/>
</dbReference>
<evidence type="ECO:0000256" key="2">
    <source>
        <dbReference type="SAM" id="MobiDB-lite"/>
    </source>
</evidence>
<feature type="compositionally biased region" description="Basic and acidic residues" evidence="2">
    <location>
        <begin position="651"/>
        <end position="660"/>
    </location>
</feature>
<dbReference type="PROSITE" id="PS51419">
    <property type="entry name" value="RAB"/>
    <property type="match status" value="1"/>
</dbReference>
<feature type="compositionally biased region" description="Low complexity" evidence="2">
    <location>
        <begin position="692"/>
        <end position="703"/>
    </location>
</feature>
<dbReference type="NCBIfam" id="TIGR00231">
    <property type="entry name" value="small_GTP"/>
    <property type="match status" value="1"/>
</dbReference>
<name>A0ABR3QAL0_9TREE</name>
<dbReference type="PANTHER" id="PTHR47978">
    <property type="match status" value="1"/>
</dbReference>
<dbReference type="SMART" id="SM00174">
    <property type="entry name" value="RHO"/>
    <property type="match status" value="1"/>
</dbReference>
<reference evidence="3 4" key="1">
    <citation type="submission" date="2023-08" db="EMBL/GenBank/DDBJ databases">
        <title>Annotated Genome Sequence of Vanrija albida AlHP1.</title>
        <authorList>
            <person name="Herzog R."/>
        </authorList>
    </citation>
    <scope>NUCLEOTIDE SEQUENCE [LARGE SCALE GENOMIC DNA]</scope>
    <source>
        <strain evidence="3 4">AlHP1</strain>
    </source>
</reference>
<dbReference type="SMART" id="SM00173">
    <property type="entry name" value="RAS"/>
    <property type="match status" value="1"/>
</dbReference>
<dbReference type="RefSeq" id="XP_069211631.1">
    <property type="nucleotide sequence ID" value="XM_069351245.1"/>
</dbReference>
<feature type="region of interest" description="Disordered" evidence="2">
    <location>
        <begin position="456"/>
        <end position="481"/>
    </location>
</feature>
<organism evidence="3 4">
    <name type="scientific">Vanrija albida</name>
    <dbReference type="NCBI Taxonomy" id="181172"/>
    <lineage>
        <taxon>Eukaryota</taxon>
        <taxon>Fungi</taxon>
        <taxon>Dikarya</taxon>
        <taxon>Basidiomycota</taxon>
        <taxon>Agaricomycotina</taxon>
        <taxon>Tremellomycetes</taxon>
        <taxon>Trichosporonales</taxon>
        <taxon>Trichosporonaceae</taxon>
        <taxon>Vanrija</taxon>
    </lineage>
</organism>
<feature type="region of interest" description="Disordered" evidence="2">
    <location>
        <begin position="782"/>
        <end position="811"/>
    </location>
</feature>
<protein>
    <submittedName>
        <fullName evidence="3">Uncharacterized protein</fullName>
    </submittedName>
</protein>
<dbReference type="InterPro" id="IPR005225">
    <property type="entry name" value="Small_GTP-bd"/>
</dbReference>
<proteinExistence type="predicted"/>
<feature type="region of interest" description="Disordered" evidence="2">
    <location>
        <begin position="432"/>
        <end position="451"/>
    </location>
</feature>
<accession>A0ABR3QAL0</accession>
<evidence type="ECO:0000313" key="3">
    <source>
        <dbReference type="EMBL" id="KAL1411687.1"/>
    </source>
</evidence>
<keyword evidence="1" id="KW-0547">Nucleotide-binding</keyword>
<gene>
    <name evidence="3" type="ORF">Q8F55_002653</name>
</gene>
<dbReference type="Pfam" id="PF00071">
    <property type="entry name" value="Ras"/>
    <property type="match status" value="1"/>
</dbReference>
<feature type="compositionally biased region" description="Polar residues" evidence="2">
    <location>
        <begin position="171"/>
        <end position="186"/>
    </location>
</feature>
<evidence type="ECO:0000313" key="4">
    <source>
        <dbReference type="Proteomes" id="UP001565368"/>
    </source>
</evidence>
<feature type="region of interest" description="Disordered" evidence="2">
    <location>
        <begin position="524"/>
        <end position="547"/>
    </location>
</feature>
<dbReference type="GeneID" id="95983696"/>
<feature type="compositionally biased region" description="Low complexity" evidence="2">
    <location>
        <begin position="457"/>
        <end position="468"/>
    </location>
</feature>
<feature type="region of interest" description="Disordered" evidence="2">
    <location>
        <begin position="624"/>
        <end position="673"/>
    </location>
</feature>